<dbReference type="PANTHER" id="PTHR11552:SF147">
    <property type="entry name" value="CHOLINE DEHYDROGENASE, MITOCHONDRIAL"/>
    <property type="match status" value="1"/>
</dbReference>
<protein>
    <submittedName>
        <fullName evidence="7">Glucose dehydrogenase</fullName>
    </submittedName>
</protein>
<dbReference type="Pfam" id="PF00732">
    <property type="entry name" value="GMC_oxred_N"/>
    <property type="match status" value="1"/>
</dbReference>
<dbReference type="EMBL" id="BGZK01002716">
    <property type="protein sequence ID" value="GBP95981.1"/>
    <property type="molecule type" value="Genomic_DNA"/>
</dbReference>
<dbReference type="OrthoDB" id="269227at2759"/>
<name>A0A4C2A4W0_EUMVA</name>
<comment type="similarity">
    <text evidence="2 5">Belongs to the GMC oxidoreductase family.</text>
</comment>
<dbReference type="GO" id="GO:0016614">
    <property type="term" value="F:oxidoreductase activity, acting on CH-OH group of donors"/>
    <property type="evidence" value="ECO:0007669"/>
    <property type="project" value="InterPro"/>
</dbReference>
<keyword evidence="3 5" id="KW-0285">Flavoprotein</keyword>
<proteinExistence type="inferred from homology"/>
<dbReference type="InterPro" id="IPR000172">
    <property type="entry name" value="GMC_OxRdtase_N"/>
</dbReference>
<comment type="caution">
    <text evidence="7">The sequence shown here is derived from an EMBL/GenBank/DDBJ whole genome shotgun (WGS) entry which is preliminary data.</text>
</comment>
<dbReference type="Gene3D" id="3.30.560.10">
    <property type="entry name" value="Glucose Oxidase, domain 3"/>
    <property type="match status" value="1"/>
</dbReference>
<feature type="domain" description="Glucose-methanol-choline oxidoreductase N-terminal" evidence="6">
    <location>
        <begin position="191"/>
        <end position="214"/>
    </location>
</feature>
<dbReference type="Gene3D" id="3.50.50.60">
    <property type="entry name" value="FAD/NAD(P)-binding domain"/>
    <property type="match status" value="2"/>
</dbReference>
<evidence type="ECO:0000256" key="4">
    <source>
        <dbReference type="ARBA" id="ARBA00022827"/>
    </source>
</evidence>
<sequence>MEIVGGWFTLHNTKYLYVPVLQELKMNILDETVGAVGADATGNLLSDTTSILSNLTSLASIESTLRVLAVTVTCLALIGRNLQKSLISSKLSPTALGIFFRNSFFVAGGTCFDFVIVGAGDAGCVLARRLTEVAGWSVLLVEAGGDPPITSDIPGLFQLLTLSPQDWAFYGQEGAGAGQALNHGRVAYTRGKMLGGTGCMNHLQYLRGGSRVYDEWEAAGNEGWNWENCLKYFKKNENMTDKNILNGPTKSYHDVNGPSIIKSPSVNNYFLEKESMMLKAFEELGEEIREDPNVPDEIGQSREFFQPAGTCMMDPNGVVDSDLKVHGLEKIRVVDASVMPKSPSGFTSAVVQVIAERAADIIKKEHCIE</sequence>
<dbReference type="AlphaFoldDB" id="A0A4C2A4W0"/>
<dbReference type="GO" id="GO:0050660">
    <property type="term" value="F:flavin adenine dinucleotide binding"/>
    <property type="evidence" value="ECO:0007669"/>
    <property type="project" value="InterPro"/>
</dbReference>
<comment type="cofactor">
    <cofactor evidence="1">
        <name>FAD</name>
        <dbReference type="ChEBI" id="CHEBI:57692"/>
    </cofactor>
</comment>
<keyword evidence="4 5" id="KW-0274">FAD</keyword>
<evidence type="ECO:0000259" key="6">
    <source>
        <dbReference type="PROSITE" id="PS00623"/>
    </source>
</evidence>
<evidence type="ECO:0000256" key="3">
    <source>
        <dbReference type="ARBA" id="ARBA00022630"/>
    </source>
</evidence>
<dbReference type="InterPro" id="IPR036188">
    <property type="entry name" value="FAD/NAD-bd_sf"/>
</dbReference>
<organism evidence="7 8">
    <name type="scientific">Eumeta variegata</name>
    <name type="common">Bagworm moth</name>
    <name type="synonym">Eumeta japonica</name>
    <dbReference type="NCBI Taxonomy" id="151549"/>
    <lineage>
        <taxon>Eukaryota</taxon>
        <taxon>Metazoa</taxon>
        <taxon>Ecdysozoa</taxon>
        <taxon>Arthropoda</taxon>
        <taxon>Hexapoda</taxon>
        <taxon>Insecta</taxon>
        <taxon>Pterygota</taxon>
        <taxon>Neoptera</taxon>
        <taxon>Endopterygota</taxon>
        <taxon>Lepidoptera</taxon>
        <taxon>Glossata</taxon>
        <taxon>Ditrysia</taxon>
        <taxon>Tineoidea</taxon>
        <taxon>Psychidae</taxon>
        <taxon>Oiketicinae</taxon>
        <taxon>Eumeta</taxon>
    </lineage>
</organism>
<dbReference type="STRING" id="151549.A0A4C2A4W0"/>
<evidence type="ECO:0000256" key="1">
    <source>
        <dbReference type="ARBA" id="ARBA00001974"/>
    </source>
</evidence>
<dbReference type="PROSITE" id="PS00623">
    <property type="entry name" value="GMC_OXRED_1"/>
    <property type="match status" value="1"/>
</dbReference>
<dbReference type="InterPro" id="IPR007867">
    <property type="entry name" value="GMC_OxRtase_C"/>
</dbReference>
<dbReference type="PANTHER" id="PTHR11552">
    <property type="entry name" value="GLUCOSE-METHANOL-CHOLINE GMC OXIDOREDUCTASE"/>
    <property type="match status" value="1"/>
</dbReference>
<dbReference type="Pfam" id="PF05199">
    <property type="entry name" value="GMC_oxred_C"/>
    <property type="match status" value="1"/>
</dbReference>
<dbReference type="Proteomes" id="UP000299102">
    <property type="component" value="Unassembled WGS sequence"/>
</dbReference>
<keyword evidence="8" id="KW-1185">Reference proteome</keyword>
<dbReference type="SUPFAM" id="SSF51905">
    <property type="entry name" value="FAD/NAD(P)-binding domain"/>
    <property type="match status" value="1"/>
</dbReference>
<gene>
    <name evidence="7" type="primary">Gld</name>
    <name evidence="7" type="ORF">EVAR_63130_1</name>
</gene>
<accession>A0A4C2A4W0</accession>
<evidence type="ECO:0000313" key="8">
    <source>
        <dbReference type="Proteomes" id="UP000299102"/>
    </source>
</evidence>
<evidence type="ECO:0000313" key="7">
    <source>
        <dbReference type="EMBL" id="GBP95981.1"/>
    </source>
</evidence>
<reference evidence="7 8" key="1">
    <citation type="journal article" date="2019" name="Commun. Biol.">
        <title>The bagworm genome reveals a unique fibroin gene that provides high tensile strength.</title>
        <authorList>
            <person name="Kono N."/>
            <person name="Nakamura H."/>
            <person name="Ohtoshi R."/>
            <person name="Tomita M."/>
            <person name="Numata K."/>
            <person name="Arakawa K."/>
        </authorList>
    </citation>
    <scope>NUCLEOTIDE SEQUENCE [LARGE SCALE GENOMIC DNA]</scope>
</reference>
<dbReference type="InterPro" id="IPR012132">
    <property type="entry name" value="GMC_OxRdtase"/>
</dbReference>
<evidence type="ECO:0000256" key="5">
    <source>
        <dbReference type="RuleBase" id="RU003968"/>
    </source>
</evidence>
<evidence type="ECO:0000256" key="2">
    <source>
        <dbReference type="ARBA" id="ARBA00010790"/>
    </source>
</evidence>